<dbReference type="GO" id="GO:0006629">
    <property type="term" value="P:lipid metabolic process"/>
    <property type="evidence" value="ECO:0007669"/>
    <property type="project" value="InterPro"/>
</dbReference>
<reference evidence="3 4" key="1">
    <citation type="submission" date="2023-02" db="EMBL/GenBank/DDBJ databases">
        <title>Microbacterium betulae sp. nov., isolated from birch wood.</title>
        <authorList>
            <person name="Pasciak M."/>
            <person name="Pawlik K.J."/>
            <person name="Martynowski D."/>
            <person name="Laczmanski L."/>
            <person name="Ciekot J."/>
            <person name="Szponar B."/>
            <person name="Wojcik-Fatla A."/>
            <person name="Mackiewicz B."/>
            <person name="Farian E."/>
            <person name="Cholewa G."/>
            <person name="Cholewa A."/>
            <person name="Dutkiewicz J."/>
        </authorList>
    </citation>
    <scope>NUCLEOTIDE SEQUENCE [LARGE SCALE GENOMIC DNA]</scope>
    <source>
        <strain evidence="3 4">AB</strain>
    </source>
</reference>
<accession>A0AA97FG28</accession>
<gene>
    <name evidence="3" type="ORF">N8K70_14240</name>
</gene>
<dbReference type="Pfam" id="PF03009">
    <property type="entry name" value="GDPD"/>
    <property type="match status" value="1"/>
</dbReference>
<dbReference type="AlphaFoldDB" id="A0AA97FG28"/>
<dbReference type="PANTHER" id="PTHR46211:SF14">
    <property type="entry name" value="GLYCEROPHOSPHODIESTER PHOSPHODIESTERASE"/>
    <property type="match status" value="1"/>
</dbReference>
<keyword evidence="4" id="KW-1185">Reference proteome</keyword>
<dbReference type="KEGG" id="mbet:N8K70_14240"/>
<evidence type="ECO:0000313" key="4">
    <source>
        <dbReference type="Proteomes" id="UP001305498"/>
    </source>
</evidence>
<feature type="signal peptide" evidence="1">
    <location>
        <begin position="1"/>
        <end position="24"/>
    </location>
</feature>
<dbReference type="Proteomes" id="UP001305498">
    <property type="component" value="Chromosome"/>
</dbReference>
<proteinExistence type="predicted"/>
<dbReference type="EMBL" id="CP118157">
    <property type="protein sequence ID" value="WOF22538.1"/>
    <property type="molecule type" value="Genomic_DNA"/>
</dbReference>
<dbReference type="InterPro" id="IPR017946">
    <property type="entry name" value="PLC-like_Pdiesterase_TIM-brl"/>
</dbReference>
<dbReference type="InterPro" id="IPR030395">
    <property type="entry name" value="GP_PDE_dom"/>
</dbReference>
<sequence length="278" mass="29175">MTLGTVVSAAIVASGALVVTNAAADAAASPREVAGQPLVIAHRGNSSLAPENTLPALDSAARSGADLLEIDVDYTRDGEIVVLHDDSVDRTTDGTGNVRELTSSDVRALDAGGWFSPLYAGTPIPTLDDVLDFVTASDATLLLEFKSSWSERRIGEALALIESHGAEDRVIAQSFDTTTLASLRDAAPGLARMVLVDEIDDPVASAEEFDAIGVNPRGEDVLGRREIVDEIHDAGLLTYVWTVDDAQDWAGLADAGVDGIVTNRPDRLAGWLASDGTR</sequence>
<dbReference type="PANTHER" id="PTHR46211">
    <property type="entry name" value="GLYCEROPHOSPHORYL DIESTER PHOSPHODIESTERASE"/>
    <property type="match status" value="1"/>
</dbReference>
<dbReference type="Gene3D" id="3.20.20.190">
    <property type="entry name" value="Phosphatidylinositol (PI) phosphodiesterase"/>
    <property type="match status" value="1"/>
</dbReference>
<keyword evidence="1" id="KW-0732">Signal</keyword>
<feature type="chain" id="PRO_5041689269" evidence="1">
    <location>
        <begin position="25"/>
        <end position="278"/>
    </location>
</feature>
<dbReference type="GO" id="GO:0008081">
    <property type="term" value="F:phosphoric diester hydrolase activity"/>
    <property type="evidence" value="ECO:0007669"/>
    <property type="project" value="InterPro"/>
</dbReference>
<dbReference type="RefSeq" id="WP_317139009.1">
    <property type="nucleotide sequence ID" value="NZ_CP118157.1"/>
</dbReference>
<dbReference type="SUPFAM" id="SSF51695">
    <property type="entry name" value="PLC-like phosphodiesterases"/>
    <property type="match status" value="1"/>
</dbReference>
<organism evidence="3 4">
    <name type="scientific">Microbacterium betulae</name>
    <dbReference type="NCBI Taxonomy" id="2981139"/>
    <lineage>
        <taxon>Bacteria</taxon>
        <taxon>Bacillati</taxon>
        <taxon>Actinomycetota</taxon>
        <taxon>Actinomycetes</taxon>
        <taxon>Micrococcales</taxon>
        <taxon>Microbacteriaceae</taxon>
        <taxon>Microbacterium</taxon>
    </lineage>
</organism>
<protein>
    <submittedName>
        <fullName evidence="3">Glycerophosphodiester phosphodiesterase family protein</fullName>
    </submittedName>
</protein>
<evidence type="ECO:0000256" key="1">
    <source>
        <dbReference type="SAM" id="SignalP"/>
    </source>
</evidence>
<evidence type="ECO:0000259" key="2">
    <source>
        <dbReference type="PROSITE" id="PS51704"/>
    </source>
</evidence>
<evidence type="ECO:0000313" key="3">
    <source>
        <dbReference type="EMBL" id="WOF22538.1"/>
    </source>
</evidence>
<feature type="domain" description="GP-PDE" evidence="2">
    <location>
        <begin position="37"/>
        <end position="272"/>
    </location>
</feature>
<name>A0AA97FG28_9MICO</name>
<dbReference type="PROSITE" id="PS51704">
    <property type="entry name" value="GP_PDE"/>
    <property type="match status" value="1"/>
</dbReference>